<dbReference type="Pfam" id="PF04434">
    <property type="entry name" value="SWIM"/>
    <property type="match status" value="1"/>
</dbReference>
<proteinExistence type="predicted"/>
<feature type="domain" description="SWIM-type" evidence="2">
    <location>
        <begin position="61"/>
        <end position="94"/>
    </location>
</feature>
<protein>
    <recommendedName>
        <fullName evidence="2">SWIM-type domain-containing protein</fullName>
    </recommendedName>
</protein>
<sequence>MQSNYIMDAAGWDKLISEVAHSFDDLTLKRGFQYYKQQRVQAFRMVTPYRIMALVEGREDYAVSIDLDDLQESHCDCPVSGMCKHMAAVLMQYAEEQERPVHSIANAKALIDQPKLHSAPASAVPGRRGEQLKKLAALIPEATVQQWREYMALLVEPLAHTVRNPQYADRALAAITGGQPKLPPAAAMLFKLHAHLCVLESLIRPGGQPLSANLSSLGYSVGYYTSIAISELQKHITDLMKRGLPLAEAPEEWPRVYDTIAYLRSEMLTEARDRAREQPYFSACYSLLWINWITPNLSGPELYTKELKELQQAGEGLSAAAPRHALLLAESRMYALLHEDAAAIEKLHTASERPGLHPEELMSFLPPLAEAGQWRRLALWLAALGPLLNSRMYNLLDYAGYWDEAVRRLPEAEPQMWDTLSGMLPLSREIYEVQLLAYGKWQEWMDMQISSGHQPSDFRVSDLQPIEKNAPELLLPFYHQAVERFVLEKNRHSYKAAVKLLKRLAKLYKKLKREARWEVFLDGFTDRHSRLRALQEELRKGKLIP</sequence>
<comment type="caution">
    <text evidence="3">The sequence shown here is derived from an EMBL/GenBank/DDBJ whole genome shotgun (WGS) entry which is preliminary data.</text>
</comment>
<evidence type="ECO:0000259" key="2">
    <source>
        <dbReference type="PROSITE" id="PS50966"/>
    </source>
</evidence>
<accession>A0ABS4NWU1</accession>
<evidence type="ECO:0000313" key="3">
    <source>
        <dbReference type="EMBL" id="MBP2113905.1"/>
    </source>
</evidence>
<evidence type="ECO:0000256" key="1">
    <source>
        <dbReference type="PROSITE-ProRule" id="PRU00325"/>
    </source>
</evidence>
<gene>
    <name evidence="3" type="ORF">J2Z70_004066</name>
</gene>
<evidence type="ECO:0000313" key="4">
    <source>
        <dbReference type="Proteomes" id="UP000773462"/>
    </source>
</evidence>
<name>A0ABS4NWU1_9BACL</name>
<dbReference type="PROSITE" id="PS50966">
    <property type="entry name" value="ZF_SWIM"/>
    <property type="match status" value="1"/>
</dbReference>
<keyword evidence="1" id="KW-0479">Metal-binding</keyword>
<organism evidence="3 4">
    <name type="scientific">Paenibacillus silagei</name>
    <dbReference type="NCBI Taxonomy" id="1670801"/>
    <lineage>
        <taxon>Bacteria</taxon>
        <taxon>Bacillati</taxon>
        <taxon>Bacillota</taxon>
        <taxon>Bacilli</taxon>
        <taxon>Bacillales</taxon>
        <taxon>Paenibacillaceae</taxon>
        <taxon>Paenibacillus</taxon>
    </lineage>
</organism>
<keyword evidence="1" id="KW-0863">Zinc-finger</keyword>
<dbReference type="InterPro" id="IPR007527">
    <property type="entry name" value="Znf_SWIM"/>
</dbReference>
<dbReference type="EMBL" id="JAGGLV010000014">
    <property type="protein sequence ID" value="MBP2113905.1"/>
    <property type="molecule type" value="Genomic_DNA"/>
</dbReference>
<dbReference type="RefSeq" id="WP_209876155.1">
    <property type="nucleotide sequence ID" value="NZ_JAGGLV010000014.1"/>
</dbReference>
<dbReference type="Proteomes" id="UP000773462">
    <property type="component" value="Unassembled WGS sequence"/>
</dbReference>
<keyword evidence="1" id="KW-0862">Zinc</keyword>
<keyword evidence="4" id="KW-1185">Reference proteome</keyword>
<reference evidence="3 4" key="1">
    <citation type="submission" date="2021-03" db="EMBL/GenBank/DDBJ databases">
        <title>Genomic Encyclopedia of Type Strains, Phase IV (KMG-IV): sequencing the most valuable type-strain genomes for metagenomic binning, comparative biology and taxonomic classification.</title>
        <authorList>
            <person name="Goeker M."/>
        </authorList>
    </citation>
    <scope>NUCLEOTIDE SEQUENCE [LARGE SCALE GENOMIC DNA]</scope>
    <source>
        <strain evidence="3 4">DSM 101953</strain>
    </source>
</reference>